<accession>A0A2T0K9A8</accession>
<evidence type="ECO:0000313" key="9">
    <source>
        <dbReference type="EMBL" id="PRX19376.1"/>
    </source>
</evidence>
<dbReference type="InterPro" id="IPR050736">
    <property type="entry name" value="Sensor_HK_Regulatory"/>
</dbReference>
<comment type="catalytic activity">
    <reaction evidence="1">
        <text>ATP + protein L-histidine = ADP + protein N-phospho-L-histidine.</text>
        <dbReference type="EC" id="2.7.13.3"/>
    </reaction>
</comment>
<dbReference type="PANTHER" id="PTHR43711">
    <property type="entry name" value="TWO-COMPONENT HISTIDINE KINASE"/>
    <property type="match status" value="1"/>
</dbReference>
<evidence type="ECO:0000256" key="3">
    <source>
        <dbReference type="ARBA" id="ARBA00012438"/>
    </source>
</evidence>
<dbReference type="Gene3D" id="3.30.450.20">
    <property type="entry name" value="PAS domain"/>
    <property type="match status" value="1"/>
</dbReference>
<evidence type="ECO:0000256" key="6">
    <source>
        <dbReference type="ARBA" id="ARBA00022777"/>
    </source>
</evidence>
<dbReference type="Pfam" id="PF01590">
    <property type="entry name" value="GAF"/>
    <property type="match status" value="1"/>
</dbReference>
<protein>
    <recommendedName>
        <fullName evidence="3">histidine kinase</fullName>
        <ecNumber evidence="3">2.7.13.3</ecNumber>
    </recommendedName>
</protein>
<keyword evidence="7" id="KW-0902">Two-component regulatory system</keyword>
<dbReference type="Gene3D" id="1.10.287.130">
    <property type="match status" value="1"/>
</dbReference>
<dbReference type="Gene3D" id="3.30.450.40">
    <property type="match status" value="2"/>
</dbReference>
<dbReference type="InterPro" id="IPR035965">
    <property type="entry name" value="PAS-like_dom_sf"/>
</dbReference>
<dbReference type="Proteomes" id="UP000239415">
    <property type="component" value="Unassembled WGS sequence"/>
</dbReference>
<dbReference type="PANTHER" id="PTHR43711:SF1">
    <property type="entry name" value="HISTIDINE KINASE 1"/>
    <property type="match status" value="1"/>
</dbReference>
<evidence type="ECO:0000313" key="10">
    <source>
        <dbReference type="Proteomes" id="UP000239415"/>
    </source>
</evidence>
<dbReference type="GO" id="GO:0005886">
    <property type="term" value="C:plasma membrane"/>
    <property type="evidence" value="ECO:0007669"/>
    <property type="project" value="UniProtKB-SubCell"/>
</dbReference>
<dbReference type="SUPFAM" id="SSF47384">
    <property type="entry name" value="Homodimeric domain of signal transducing histidine kinase"/>
    <property type="match status" value="1"/>
</dbReference>
<evidence type="ECO:0000256" key="1">
    <source>
        <dbReference type="ARBA" id="ARBA00000085"/>
    </source>
</evidence>
<evidence type="ECO:0000259" key="8">
    <source>
        <dbReference type="PROSITE" id="PS50109"/>
    </source>
</evidence>
<dbReference type="EC" id="2.7.13.3" evidence="3"/>
<dbReference type="GO" id="GO:0000155">
    <property type="term" value="F:phosphorelay sensor kinase activity"/>
    <property type="evidence" value="ECO:0007669"/>
    <property type="project" value="InterPro"/>
</dbReference>
<dbReference type="AlphaFoldDB" id="A0A2T0K9A8"/>
<dbReference type="InterPro" id="IPR003018">
    <property type="entry name" value="GAF"/>
</dbReference>
<comment type="subcellular location">
    <subcellularLocation>
        <location evidence="2">Cell membrane</location>
    </subcellularLocation>
</comment>
<dbReference type="Pfam" id="PF00512">
    <property type="entry name" value="HisKA"/>
    <property type="match status" value="1"/>
</dbReference>
<dbReference type="SMART" id="SM00065">
    <property type="entry name" value="GAF"/>
    <property type="match status" value="1"/>
</dbReference>
<dbReference type="SUPFAM" id="SSF55785">
    <property type="entry name" value="PYP-like sensor domain (PAS domain)"/>
    <property type="match status" value="1"/>
</dbReference>
<comment type="caution">
    <text evidence="9">The sequence shown here is derived from an EMBL/GenBank/DDBJ whole genome shotgun (WGS) entry which is preliminary data.</text>
</comment>
<feature type="domain" description="Histidine kinase" evidence="8">
    <location>
        <begin position="448"/>
        <end position="667"/>
    </location>
</feature>
<dbReference type="SUPFAM" id="SSF55874">
    <property type="entry name" value="ATPase domain of HSP90 chaperone/DNA topoisomerase II/histidine kinase"/>
    <property type="match status" value="1"/>
</dbReference>
<sequence length="672" mass="71586">MSPSGVLDHGVSRFAAVLARAADAPTALILLTGDGDGLILAGASGMPPEWPRPGNTPSRSTLAGLVLETGEPLIITDIRDDPRVPDAAPAVDAGVRGYAGFPIHHEHDGILGVCNVIDYQPRDWTPDQLAAVDEAAQACAEFVAGQHRADTQRRFLDALLRSLKIGVAACDENGNLVFQNDYARELSGRIPVGTPIRDWAPHSRVTDLHGRPLPADDLPLLRALRGERLRDTDLLVNIPGGHPRTITVDAQPIIGAGRHHLGSVVTVRDVTEQRRAGRFRDVDQAVTEALANAGSIQEAGPPVLAAICDGFGWPYGEIWLVDQEAGTLLPAAHHHTGSPDIGNSATCDPNTEFDPGDTVTDTAWRTGRTVWAGHEPGTDRVRLAVPAPTGSRVLAVLSFRATAVDDPADPLISLLAGIGARIAEFLERHRADELTLALHRSKDDYLALIGHELRTPLTSITAYVEMLRESDPDTVVAELPGMLDVLSRNSAILRTIVDQLLDLAALDGGHATLTHRPVDLAAVIRAADAEVHPAAEAAQVSVKLDLQVEPTVTGDAARLRQVVTELLGNAIKHTLGAGEVTVRMTRPDPAAVELTVTDTGLGVPHAEHDRLFARFYRSARTRENRIPGNGLGLALSRAIVNLHHGSIRVVPTSGPGTKITVRLPADRSEHGG</sequence>
<evidence type="ECO:0000256" key="2">
    <source>
        <dbReference type="ARBA" id="ARBA00004236"/>
    </source>
</evidence>
<dbReference type="InterPro" id="IPR003594">
    <property type="entry name" value="HATPase_dom"/>
</dbReference>
<dbReference type="InterPro" id="IPR029016">
    <property type="entry name" value="GAF-like_dom_sf"/>
</dbReference>
<dbReference type="InterPro" id="IPR036890">
    <property type="entry name" value="HATPase_C_sf"/>
</dbReference>
<reference evidence="9 10" key="1">
    <citation type="submission" date="2018-03" db="EMBL/GenBank/DDBJ databases">
        <title>Genomic Encyclopedia of Archaeal and Bacterial Type Strains, Phase II (KMG-II): from individual species to whole genera.</title>
        <authorList>
            <person name="Goeker M."/>
        </authorList>
    </citation>
    <scope>NUCLEOTIDE SEQUENCE [LARGE SCALE GENOMIC DNA]</scope>
    <source>
        <strain evidence="9 10">DSM 43146</strain>
    </source>
</reference>
<dbReference type="InterPro" id="IPR003661">
    <property type="entry name" value="HisK_dim/P_dom"/>
</dbReference>
<dbReference type="FunFam" id="3.30.565.10:FF:000006">
    <property type="entry name" value="Sensor histidine kinase WalK"/>
    <property type="match status" value="1"/>
</dbReference>
<dbReference type="SMART" id="SM00387">
    <property type="entry name" value="HATPase_c"/>
    <property type="match status" value="1"/>
</dbReference>
<evidence type="ECO:0000256" key="7">
    <source>
        <dbReference type="ARBA" id="ARBA00023012"/>
    </source>
</evidence>
<dbReference type="Gene3D" id="3.30.565.10">
    <property type="entry name" value="Histidine kinase-like ATPase, C-terminal domain"/>
    <property type="match status" value="1"/>
</dbReference>
<dbReference type="InterPro" id="IPR004358">
    <property type="entry name" value="Sig_transdc_His_kin-like_C"/>
</dbReference>
<dbReference type="PRINTS" id="PR00344">
    <property type="entry name" value="BCTRLSENSOR"/>
</dbReference>
<name>A0A2T0K9A8_9ACTN</name>
<organism evidence="9 10">
    <name type="scientific">Actinoplanes italicus</name>
    <dbReference type="NCBI Taxonomy" id="113567"/>
    <lineage>
        <taxon>Bacteria</taxon>
        <taxon>Bacillati</taxon>
        <taxon>Actinomycetota</taxon>
        <taxon>Actinomycetes</taxon>
        <taxon>Micromonosporales</taxon>
        <taxon>Micromonosporaceae</taxon>
        <taxon>Actinoplanes</taxon>
    </lineage>
</organism>
<dbReference type="SMART" id="SM00388">
    <property type="entry name" value="HisKA"/>
    <property type="match status" value="1"/>
</dbReference>
<proteinExistence type="predicted"/>
<dbReference type="Pfam" id="PF02518">
    <property type="entry name" value="HATPase_c"/>
    <property type="match status" value="1"/>
</dbReference>
<gene>
    <name evidence="9" type="ORF">CLV67_110128</name>
</gene>
<dbReference type="InterPro" id="IPR005467">
    <property type="entry name" value="His_kinase_dom"/>
</dbReference>
<dbReference type="EMBL" id="PVMZ01000010">
    <property type="protein sequence ID" value="PRX19376.1"/>
    <property type="molecule type" value="Genomic_DNA"/>
</dbReference>
<keyword evidence="5" id="KW-0808">Transferase</keyword>
<dbReference type="PROSITE" id="PS50109">
    <property type="entry name" value="HIS_KIN"/>
    <property type="match status" value="1"/>
</dbReference>
<keyword evidence="6 9" id="KW-0418">Kinase</keyword>
<evidence type="ECO:0000256" key="5">
    <source>
        <dbReference type="ARBA" id="ARBA00022679"/>
    </source>
</evidence>
<keyword evidence="10" id="KW-1185">Reference proteome</keyword>
<dbReference type="SUPFAM" id="SSF55781">
    <property type="entry name" value="GAF domain-like"/>
    <property type="match status" value="2"/>
</dbReference>
<dbReference type="InterPro" id="IPR036097">
    <property type="entry name" value="HisK_dim/P_sf"/>
</dbReference>
<evidence type="ECO:0000256" key="4">
    <source>
        <dbReference type="ARBA" id="ARBA00022553"/>
    </source>
</evidence>
<dbReference type="CDD" id="cd00082">
    <property type="entry name" value="HisKA"/>
    <property type="match status" value="1"/>
</dbReference>
<keyword evidence="4" id="KW-0597">Phosphoprotein</keyword>